<feature type="compositionally biased region" description="Basic and acidic residues" evidence="1">
    <location>
        <begin position="749"/>
        <end position="767"/>
    </location>
</feature>
<name>A0AAU8FS13_9BACT</name>
<dbReference type="RefSeq" id="WP_353721908.1">
    <property type="nucleotide sequence ID" value="NZ_CP159289.1"/>
</dbReference>
<protein>
    <submittedName>
        <fullName evidence="2">Uncharacterized protein</fullName>
    </submittedName>
</protein>
<evidence type="ECO:0000256" key="1">
    <source>
        <dbReference type="SAM" id="MobiDB-lite"/>
    </source>
</evidence>
<reference evidence="2" key="1">
    <citation type="submission" date="2024-06" db="EMBL/GenBank/DDBJ databases">
        <title>Sequencing and assembly of the genome of Dyadobacter sp. strain 676, a symbiont of Cyamopsis tetragonoloba.</title>
        <authorList>
            <person name="Guro P."/>
            <person name="Sazanova A."/>
            <person name="Kuznetsova I."/>
            <person name="Belimov A."/>
            <person name="Safronova V."/>
        </authorList>
    </citation>
    <scope>NUCLEOTIDE SEQUENCE</scope>
    <source>
        <strain evidence="2">676</strain>
    </source>
</reference>
<dbReference type="AlphaFoldDB" id="A0AAU8FS13"/>
<sequence length="767" mass="88406">MLLKGNERLILSFTRRLSYIPDSEQAQSIVEDWLAPGSGWMKDVSNLNEFGMSVFENLATILPETALCAMERANILLPEKFASRENRYFARFVRLLRHIAYHEHLFLRSANLIAAFALTERVGENYDPIRRQLSDMFRIIMSGTYASLEVRLQVVSSLWASNIANKQQLATDLIDAALEAWHFQTHHNPTFGSRSRDYGAQSRQPVEIESWFTRVTELCIRMFNDDTPFKTTLKNILASKLRGLWTKARQFDLVESICEQMTRDAFWPNGWFRVRSILKFDLNKLDTDVQQRLISLEKSLKPQNLYDKLVAYFLSEAKGMDISMALLGDHRDNFKELLRSYENLGNELVSDHQTCEKIISTLLCSNNDSLFHLGRGMYEGASDKRKTLEFLLRAFSILPIDQRKPIILKGWINCVQRENDRCADEILEQILDNEELKSLFVPLQAAIPISNDGIRLLRKALDKFELHSKEFSSLSYSLSYSNISSDVLCDVLKSILDRPYGRDAAFEILYYKCHVAKSGSENNLTENLTAIGRQLLLSLDLDRELKSEDNYKIGVMVSLCLVGESAFGAASEFTLRLMRLIRGRYIFPDDLDGILRELVKVQPICLLNSLLEKGIPSEYVKWIDFHKNFEKYDAYLSTLPDDVLLNWCEEDPVERYTLIAGAIMSYEGSEETGKLAWKPIFWKLVERAPSLTELLDQVEDTLRPSVVYGSRANAYQARLALFTELIGTPNAQLRKWAQSRYNQWTEEIDSARKSEQERDRTRNESFE</sequence>
<evidence type="ECO:0000313" key="2">
    <source>
        <dbReference type="EMBL" id="XCH26620.1"/>
    </source>
</evidence>
<organism evidence="2">
    <name type="scientific">Dyadobacter sp. 676</name>
    <dbReference type="NCBI Taxonomy" id="3088362"/>
    <lineage>
        <taxon>Bacteria</taxon>
        <taxon>Pseudomonadati</taxon>
        <taxon>Bacteroidota</taxon>
        <taxon>Cytophagia</taxon>
        <taxon>Cytophagales</taxon>
        <taxon>Spirosomataceae</taxon>
        <taxon>Dyadobacter</taxon>
    </lineage>
</organism>
<gene>
    <name evidence="2" type="ORF">ABV298_09575</name>
</gene>
<accession>A0AAU8FS13</accession>
<dbReference type="EMBL" id="CP159289">
    <property type="protein sequence ID" value="XCH26620.1"/>
    <property type="molecule type" value="Genomic_DNA"/>
</dbReference>
<proteinExistence type="predicted"/>
<feature type="region of interest" description="Disordered" evidence="1">
    <location>
        <begin position="748"/>
        <end position="767"/>
    </location>
</feature>